<name>A0A841GLM6_9BACT</name>
<feature type="transmembrane region" description="Helical" evidence="8">
    <location>
        <begin position="59"/>
        <end position="87"/>
    </location>
</feature>
<feature type="transmembrane region" description="Helical" evidence="8">
    <location>
        <begin position="200"/>
        <end position="218"/>
    </location>
</feature>
<feature type="domain" description="ABC transmembrane type-1" evidence="9">
    <location>
        <begin position="60"/>
        <end position="248"/>
    </location>
</feature>
<evidence type="ECO:0000256" key="8">
    <source>
        <dbReference type="RuleBase" id="RU363032"/>
    </source>
</evidence>
<evidence type="ECO:0000259" key="9">
    <source>
        <dbReference type="PROSITE" id="PS50928"/>
    </source>
</evidence>
<gene>
    <name evidence="10" type="ORF">HNP65_000476</name>
</gene>
<dbReference type="SUPFAM" id="SSF161098">
    <property type="entry name" value="MetI-like"/>
    <property type="match status" value="1"/>
</dbReference>
<feature type="transmembrane region" description="Helical" evidence="8">
    <location>
        <begin position="230"/>
        <end position="248"/>
    </location>
</feature>
<dbReference type="GO" id="GO:0055085">
    <property type="term" value="P:transmembrane transport"/>
    <property type="evidence" value="ECO:0007669"/>
    <property type="project" value="InterPro"/>
</dbReference>
<feature type="transmembrane region" description="Helical" evidence="8">
    <location>
        <begin position="128"/>
        <end position="151"/>
    </location>
</feature>
<evidence type="ECO:0000256" key="1">
    <source>
        <dbReference type="ARBA" id="ARBA00004651"/>
    </source>
</evidence>
<dbReference type="CDD" id="cd06261">
    <property type="entry name" value="TM_PBP2"/>
    <property type="match status" value="1"/>
</dbReference>
<organism evidence="10 11">
    <name type="scientific">Thermosipho japonicus</name>
    <dbReference type="NCBI Taxonomy" id="90323"/>
    <lineage>
        <taxon>Bacteria</taxon>
        <taxon>Thermotogati</taxon>
        <taxon>Thermotogota</taxon>
        <taxon>Thermotogae</taxon>
        <taxon>Thermotogales</taxon>
        <taxon>Fervidobacteriaceae</taxon>
        <taxon>Thermosipho</taxon>
    </lineage>
</organism>
<comment type="subcellular location">
    <subcellularLocation>
        <location evidence="1 8">Cell membrane</location>
        <topology evidence="1 8">Multi-pass membrane protein</topology>
    </subcellularLocation>
</comment>
<reference evidence="10 11" key="1">
    <citation type="submission" date="2020-08" db="EMBL/GenBank/DDBJ databases">
        <title>Genomic Encyclopedia of Type Strains, Phase IV (KMG-IV): sequencing the most valuable type-strain genomes for metagenomic binning, comparative biology and taxonomic classification.</title>
        <authorList>
            <person name="Goeker M."/>
        </authorList>
    </citation>
    <scope>NUCLEOTIDE SEQUENCE [LARGE SCALE GENOMIC DNA]</scope>
    <source>
        <strain evidence="10 11">DSM 13481</strain>
    </source>
</reference>
<dbReference type="InterPro" id="IPR000515">
    <property type="entry name" value="MetI-like"/>
</dbReference>
<evidence type="ECO:0000256" key="6">
    <source>
        <dbReference type="ARBA" id="ARBA00022989"/>
    </source>
</evidence>
<comment type="caution">
    <text evidence="10">The sequence shown here is derived from an EMBL/GenBank/DDBJ whole genome shotgun (WGS) entry which is preliminary data.</text>
</comment>
<dbReference type="PANTHER" id="PTHR43848">
    <property type="entry name" value="PUTRESCINE TRANSPORT SYSTEM PERMEASE PROTEIN POTI"/>
    <property type="match status" value="1"/>
</dbReference>
<dbReference type="PROSITE" id="PS50928">
    <property type="entry name" value="ABC_TM1"/>
    <property type="match status" value="1"/>
</dbReference>
<keyword evidence="6 8" id="KW-1133">Transmembrane helix</keyword>
<comment type="similarity">
    <text evidence="2">Belongs to the binding-protein-dependent transport system permease family. CysTW subfamily.</text>
</comment>
<feature type="transmembrane region" description="Helical" evidence="8">
    <location>
        <begin position="172"/>
        <end position="194"/>
    </location>
</feature>
<dbReference type="PANTHER" id="PTHR43848:SF2">
    <property type="entry name" value="PUTRESCINE TRANSPORT SYSTEM PERMEASE PROTEIN POTI"/>
    <property type="match status" value="1"/>
</dbReference>
<dbReference type="RefSeq" id="WP_126993341.1">
    <property type="nucleotide sequence ID" value="NZ_JACHEX010000001.1"/>
</dbReference>
<evidence type="ECO:0000256" key="7">
    <source>
        <dbReference type="ARBA" id="ARBA00023136"/>
    </source>
</evidence>
<dbReference type="GO" id="GO:0005886">
    <property type="term" value="C:plasma membrane"/>
    <property type="evidence" value="ECO:0007669"/>
    <property type="project" value="UniProtKB-SubCell"/>
</dbReference>
<feature type="transmembrane region" description="Helical" evidence="8">
    <location>
        <begin position="12"/>
        <end position="30"/>
    </location>
</feature>
<accession>A0A841GLM6</accession>
<dbReference type="InterPro" id="IPR035906">
    <property type="entry name" value="MetI-like_sf"/>
</dbReference>
<proteinExistence type="inferred from homology"/>
<evidence type="ECO:0000256" key="5">
    <source>
        <dbReference type="ARBA" id="ARBA00022692"/>
    </source>
</evidence>
<keyword evidence="5 8" id="KW-0812">Transmembrane</keyword>
<keyword evidence="11" id="KW-1185">Reference proteome</keyword>
<evidence type="ECO:0000313" key="11">
    <source>
        <dbReference type="Proteomes" id="UP000555828"/>
    </source>
</evidence>
<dbReference type="EMBL" id="JACHEX010000001">
    <property type="protein sequence ID" value="MBB6062054.1"/>
    <property type="molecule type" value="Genomic_DNA"/>
</dbReference>
<protein>
    <submittedName>
        <fullName evidence="10">Spermidine/putrescine transport system permease protein</fullName>
    </submittedName>
</protein>
<evidence type="ECO:0000256" key="4">
    <source>
        <dbReference type="ARBA" id="ARBA00022475"/>
    </source>
</evidence>
<dbReference type="Proteomes" id="UP000555828">
    <property type="component" value="Unassembled WGS sequence"/>
</dbReference>
<evidence type="ECO:0000256" key="2">
    <source>
        <dbReference type="ARBA" id="ARBA00007069"/>
    </source>
</evidence>
<feature type="transmembrane region" description="Helical" evidence="8">
    <location>
        <begin position="99"/>
        <end position="122"/>
    </location>
</feature>
<dbReference type="Pfam" id="PF00528">
    <property type="entry name" value="BPD_transp_1"/>
    <property type="match status" value="1"/>
</dbReference>
<sequence length="256" mass="28809">MKPGALSKTITIFTFVFFYVPIFIVILFSFNNSKSPVWTGFSLHWYKELFFDSYDVWRAFFNSILVAVSSSLVATALGTLAAIGLYWEKFRGKSTIWIISYLPLIIPDIIIGVSLLIFFVMLKIRLSLLTIFIAHTTFSLSYAMMIVYSRLQDFEYSIVEAAYDLGATKSVALYKVIIPVAFPGILAAFFMSFTLSIDDFVITFFVAGPGSTTLPLKIYSMIRFGISPTINAISTLLLVGTIAISLTMKKYLKYIF</sequence>
<keyword evidence="4" id="KW-1003">Cell membrane</keyword>
<dbReference type="InterPro" id="IPR051789">
    <property type="entry name" value="Bact_Polyamine_Transport"/>
</dbReference>
<evidence type="ECO:0000256" key="3">
    <source>
        <dbReference type="ARBA" id="ARBA00022448"/>
    </source>
</evidence>
<evidence type="ECO:0000313" key="10">
    <source>
        <dbReference type="EMBL" id="MBB6062054.1"/>
    </source>
</evidence>
<dbReference type="AlphaFoldDB" id="A0A841GLM6"/>
<keyword evidence="3 8" id="KW-0813">Transport</keyword>
<keyword evidence="7 8" id="KW-0472">Membrane</keyword>
<dbReference type="Gene3D" id="1.10.3720.10">
    <property type="entry name" value="MetI-like"/>
    <property type="match status" value="1"/>
</dbReference>